<evidence type="ECO:0000313" key="5">
    <source>
        <dbReference type="EMBL" id="TRL78474.1"/>
    </source>
</evidence>
<dbReference type="EMBL" id="VJMP01000002">
    <property type="protein sequence ID" value="TRL78474.1"/>
    <property type="molecule type" value="Genomic_DNA"/>
</dbReference>
<proteinExistence type="inferred from homology"/>
<organism evidence="4 6">
    <name type="scientific">Staphylococcus haemolyticus</name>
    <dbReference type="NCBI Taxonomy" id="1283"/>
    <lineage>
        <taxon>Bacteria</taxon>
        <taxon>Bacillati</taxon>
        <taxon>Bacillota</taxon>
        <taxon>Bacilli</taxon>
        <taxon>Bacillales</taxon>
        <taxon>Staphylococcaceae</taxon>
        <taxon>Staphylococcus</taxon>
    </lineage>
</organism>
<dbReference type="Proteomes" id="UP000316594">
    <property type="component" value="Unassembled WGS sequence"/>
</dbReference>
<reference evidence="3 8" key="3">
    <citation type="submission" date="2023-08" db="EMBL/GenBank/DDBJ databases">
        <title>Genomic surveillance of Staphylococcus haemolyticus neonatal outbreak in southern France.</title>
        <authorList>
            <person name="Magnan C."/>
            <person name="Morsli M."/>
            <person name="Thiery B."/>
            <person name="Salipante F."/>
            <person name="Attar J."/>
            <person name="Massimo D.M."/>
            <person name="Ory J."/>
            <person name="Pantel A."/>
            <person name="Lavigne J.-P."/>
        </authorList>
    </citation>
    <scope>NUCLEOTIDE SEQUENCE [LARGE SCALE GENOMIC DNA]</scope>
    <source>
        <strain evidence="3 8">NSH026</strain>
    </source>
</reference>
<reference evidence="5 7" key="2">
    <citation type="submission" date="2019-07" db="EMBL/GenBank/DDBJ databases">
        <title>Genome Sequencing and Assembly of Staphylococcus haemolyticus SDA2.</title>
        <authorList>
            <person name="Emmons C.B."/>
            <person name="Park C."/>
            <person name="Sevigny J.L."/>
            <person name="Andam C."/>
        </authorList>
    </citation>
    <scope>NUCLEOTIDE SEQUENCE [LARGE SCALE GENOMIC DNA]</scope>
    <source>
        <strain evidence="5 7">SDA2</strain>
    </source>
</reference>
<dbReference type="GO" id="GO:0005737">
    <property type="term" value="C:cytoplasm"/>
    <property type="evidence" value="ECO:0007669"/>
    <property type="project" value="UniProtKB-SubCell"/>
</dbReference>
<dbReference type="GeneID" id="74185364"/>
<comment type="subcellular location">
    <subcellularLocation>
        <location evidence="2">Cytoplasm</location>
    </subcellularLocation>
</comment>
<dbReference type="PANTHER" id="PTHR37300">
    <property type="entry name" value="UPF0291 PROTEIN CBO2609/CLC_2481"/>
    <property type="match status" value="1"/>
</dbReference>
<protein>
    <recommendedName>
        <fullName evidence="2">UPF0291 protein CV019_03685</fullName>
    </recommendedName>
</protein>
<dbReference type="Proteomes" id="UP000238153">
    <property type="component" value="Unassembled WGS sequence"/>
</dbReference>
<evidence type="ECO:0000313" key="6">
    <source>
        <dbReference type="Proteomes" id="UP000238153"/>
    </source>
</evidence>
<keyword evidence="8" id="KW-1185">Reference proteome</keyword>
<dbReference type="STRING" id="1283.ShL2_00382"/>
<dbReference type="SUPFAM" id="SSF158221">
    <property type="entry name" value="YnzC-like"/>
    <property type="match status" value="1"/>
</dbReference>
<dbReference type="Proteomes" id="UP001269271">
    <property type="component" value="Unassembled WGS sequence"/>
</dbReference>
<comment type="caution">
    <text evidence="4">The sequence shown here is derived from an EMBL/GenBank/DDBJ whole genome shotgun (WGS) entry which is preliminary data.</text>
</comment>
<keyword evidence="1 2" id="KW-0963">Cytoplasm</keyword>
<evidence type="ECO:0000313" key="3">
    <source>
        <dbReference type="EMBL" id="MDT4287093.1"/>
    </source>
</evidence>
<sequence>MRELLDRINQLANKEKVESLSVEEKQEQHQLRQEYLGMIRGQVLHTFSTMKVLDPLGQDVTPDKVYDLREEYGNIQEN</sequence>
<dbReference type="PANTHER" id="PTHR37300:SF2">
    <property type="entry name" value="UPF0291 PROTEIN BC_1827"/>
    <property type="match status" value="1"/>
</dbReference>
<dbReference type="Pfam" id="PF05979">
    <property type="entry name" value="DUF896"/>
    <property type="match status" value="1"/>
</dbReference>
<dbReference type="AlphaFoldDB" id="A0A2A1KCE5"/>
<dbReference type="KEGG" id="shh:ShL2_00382"/>
<gene>
    <name evidence="4" type="ORF">CV019_03685</name>
    <name evidence="5" type="ORF">FNL11_02530</name>
    <name evidence="3" type="ORF">RO950_08670</name>
</gene>
<name>A0A2A1KCE5_STAHA</name>
<dbReference type="HAMAP" id="MF_01103">
    <property type="entry name" value="UPF0291"/>
    <property type="match status" value="1"/>
</dbReference>
<dbReference type="EMBL" id="JAVSOO010000021">
    <property type="protein sequence ID" value="MDT4287093.1"/>
    <property type="molecule type" value="Genomic_DNA"/>
</dbReference>
<dbReference type="InterPro" id="IPR009242">
    <property type="entry name" value="DUF896"/>
</dbReference>
<evidence type="ECO:0000313" key="8">
    <source>
        <dbReference type="Proteomes" id="UP001269271"/>
    </source>
</evidence>
<reference evidence="4 6" key="1">
    <citation type="submission" date="2017-11" db="EMBL/GenBank/DDBJ databases">
        <authorList>
            <person name="Founou R.C."/>
            <person name="Founou L."/>
            <person name="Allam M."/>
            <person name="Ismail A."/>
            <person name="Essack S.Y."/>
        </authorList>
    </citation>
    <scope>NUCLEOTIDE SEQUENCE [LARGE SCALE GENOMIC DNA]</scope>
    <source>
        <strain evidence="4 6">G811N2B1</strain>
    </source>
</reference>
<evidence type="ECO:0000313" key="4">
    <source>
        <dbReference type="EMBL" id="PPJ76265.1"/>
    </source>
</evidence>
<dbReference type="OMA" id="KMIRGQV"/>
<accession>A0A2A1KCE5</accession>
<evidence type="ECO:0000256" key="2">
    <source>
        <dbReference type="HAMAP-Rule" id="MF_01103"/>
    </source>
</evidence>
<evidence type="ECO:0000256" key="1">
    <source>
        <dbReference type="ARBA" id="ARBA00022490"/>
    </source>
</evidence>
<evidence type="ECO:0000313" key="7">
    <source>
        <dbReference type="Proteomes" id="UP000316594"/>
    </source>
</evidence>
<dbReference type="EMBL" id="PGWX01000233">
    <property type="protein sequence ID" value="PPJ76265.1"/>
    <property type="molecule type" value="Genomic_DNA"/>
</dbReference>
<comment type="similarity">
    <text evidence="2">Belongs to the UPF0291 family.</text>
</comment>
<dbReference type="RefSeq" id="WP_011274805.1">
    <property type="nucleotide sequence ID" value="NZ_BKAY01000006.1"/>
</dbReference>
<dbReference type="Gene3D" id="1.10.287.540">
    <property type="entry name" value="Helix hairpin bin"/>
    <property type="match status" value="1"/>
</dbReference>